<feature type="region of interest" description="Disordered" evidence="4">
    <location>
        <begin position="1442"/>
        <end position="1462"/>
    </location>
</feature>
<evidence type="ECO:0000256" key="3">
    <source>
        <dbReference type="SAM" id="Coils"/>
    </source>
</evidence>
<dbReference type="Pfam" id="PF13855">
    <property type="entry name" value="LRR_8"/>
    <property type="match status" value="1"/>
</dbReference>
<dbReference type="PROSITE" id="PS50096">
    <property type="entry name" value="IQ"/>
    <property type="match status" value="3"/>
</dbReference>
<evidence type="ECO:0000256" key="2">
    <source>
        <dbReference type="ARBA" id="ARBA00022737"/>
    </source>
</evidence>
<feature type="region of interest" description="Disordered" evidence="4">
    <location>
        <begin position="1514"/>
        <end position="1537"/>
    </location>
</feature>
<feature type="coiled-coil region" evidence="3">
    <location>
        <begin position="178"/>
        <end position="273"/>
    </location>
</feature>
<dbReference type="FunFam" id="3.80.10.10:FF:001376">
    <property type="entry name" value="Leucine-rich repeats and IQ motif-containing 1"/>
    <property type="match status" value="1"/>
</dbReference>
<dbReference type="InterPro" id="IPR032675">
    <property type="entry name" value="LRR_dom_sf"/>
</dbReference>
<reference evidence="6" key="1">
    <citation type="submission" date="2025-08" db="UniProtKB">
        <authorList>
            <consortium name="RefSeq"/>
        </authorList>
    </citation>
    <scope>IDENTIFICATION</scope>
</reference>
<dbReference type="GeneID" id="103261190"/>
<dbReference type="OrthoDB" id="266138at2759"/>
<dbReference type="SMART" id="SM00015">
    <property type="entry name" value="IQ"/>
    <property type="match status" value="3"/>
</dbReference>
<dbReference type="PANTHER" id="PTHR46652:SF7">
    <property type="entry name" value="LEUCINE-RICH REPEAT AND IQ DOMAIN-CONTAINING PROTEIN 1"/>
    <property type="match status" value="1"/>
</dbReference>
<feature type="coiled-coil region" evidence="3">
    <location>
        <begin position="559"/>
        <end position="587"/>
    </location>
</feature>
<evidence type="ECO:0000256" key="4">
    <source>
        <dbReference type="SAM" id="MobiDB-lite"/>
    </source>
</evidence>
<feature type="region of interest" description="Disordered" evidence="4">
    <location>
        <begin position="120"/>
        <end position="142"/>
    </location>
</feature>
<evidence type="ECO:0000313" key="5">
    <source>
        <dbReference type="Proteomes" id="UP000189704"/>
    </source>
</evidence>
<dbReference type="KEGG" id="csyr:103261190"/>
<dbReference type="CDD" id="cd23767">
    <property type="entry name" value="IQCD"/>
    <property type="match status" value="1"/>
</dbReference>
<protein>
    <submittedName>
        <fullName evidence="6">Leucine-rich repeat and IQ domain-containing protein 1</fullName>
    </submittedName>
</protein>
<name>A0A1U7TVA2_CARSF</name>
<dbReference type="SUPFAM" id="SSF52058">
    <property type="entry name" value="L domain-like"/>
    <property type="match status" value="1"/>
</dbReference>
<dbReference type="Gene3D" id="3.80.10.10">
    <property type="entry name" value="Ribonuclease Inhibitor"/>
    <property type="match status" value="2"/>
</dbReference>
<feature type="compositionally biased region" description="Polar residues" evidence="4">
    <location>
        <begin position="1442"/>
        <end position="1452"/>
    </location>
</feature>
<accession>A0A1U7TVA2</accession>
<feature type="region of interest" description="Disordered" evidence="4">
    <location>
        <begin position="333"/>
        <end position="365"/>
    </location>
</feature>
<dbReference type="InterPro" id="IPR025875">
    <property type="entry name" value="Leu-rich_rpt_4"/>
</dbReference>
<evidence type="ECO:0000313" key="6">
    <source>
        <dbReference type="RefSeq" id="XP_008056997.1"/>
    </source>
</evidence>
<organism evidence="5 6">
    <name type="scientific">Carlito syrichta</name>
    <name type="common">Philippine tarsier</name>
    <name type="synonym">Tarsius syrichta</name>
    <dbReference type="NCBI Taxonomy" id="1868482"/>
    <lineage>
        <taxon>Eukaryota</taxon>
        <taxon>Metazoa</taxon>
        <taxon>Chordata</taxon>
        <taxon>Craniata</taxon>
        <taxon>Vertebrata</taxon>
        <taxon>Euteleostomi</taxon>
        <taxon>Mammalia</taxon>
        <taxon>Eutheria</taxon>
        <taxon>Euarchontoglires</taxon>
        <taxon>Primates</taxon>
        <taxon>Haplorrhini</taxon>
        <taxon>Tarsiiformes</taxon>
        <taxon>Tarsiidae</taxon>
        <taxon>Carlito</taxon>
    </lineage>
</organism>
<dbReference type="InterPro" id="IPR001611">
    <property type="entry name" value="Leu-rich_rpt"/>
</dbReference>
<sequence length="1537" mass="178784">MEDDDAKLTAEIDAELDKISISSSEKHDTESDSKSEIQSDNSDTDLVELPESVLHCINIIKSKSKSAEELILQDLEETDVLSCSYGAVSNYMHLRIGLSTEYEENPEQLMKILSELEKEEFMRSKTEHASSDSVPEPGPHDLPMDENVLPDDADINFGYYEVEERCRQSFEAWQDKQKELEDKEKETLKAQRDREEKQFQEEEEKWHCWMKQFEVEKKKLENIHKQEQDKMNDELQKEEEMWKEKFKQHEEFIRNLHLQMEEEKTRFKELQEKEKIRLLKQQHNAALKIQAKYKAYVACQKFGPIIKEQIENKKRKAQEWEEMETKIRQMEEEKRKRLEEEQRIEEERKQQKQEERKRREKEYEEKKRIVKQEREKLLNEEKLRLREAASQQLTISSTLKKGECNPKPLTVEDISKNKGDIAKKLVDENSKKHNDVTLWVIEDSNKREYVGRQLVVKESIQLNQSINQAIPEDYKIKDKNEILTRKQYSDTLVQQERKYENLDEKPELGNPGLKENVKGQFQLKELKSKVQKEVTVEHDINENVRQEIQIIIGHNQEINEVKNNEAQKILKDNRQKKEQNIETEEIQEQNGSLCKENNISIISVKHKLLPLISEHSKNIRENIILKENKNLKSKDIGKNPKDYALKSEVIFNTTDARTNIEVKRNKQDCILGRYTPCEYLGVCNAESSMDSKEVNSVKSEIREIPEKCQENRTEHETIITCSGPQSTLLSSIEEKRLAWIKSFNPWSEIFKQKQQKKMIKKKRPVRCPVNMMPPLNTLEILQCGPWDTLQQVTTVAFQDLPGCSLSTLAECTNLQFLSLRRCGLTSLHNLSNCKKLKYIDAQENHIETMNCENLENLCVVLLNKNQLTSLHGLDGCTNIQNLELSHNKITRIGGLESLKNLQQLIVNHNQLISTKGLCDTPALIYLDCSHNHLTDVEGIENCGLLQILKLQGNYLSELPSLKNHVLLRELHLDDNSISTVEAFSSYWLPLLQNLSLSQNSLTKIVPLFHFVSLEKLDVSNNCLSDLTSAIKWFDACYSLRELSLTGNPLLQDINWRHSLLKMLPSLRTLNGDMLNSYSESHKEEHYQLESACFLVMCQSQIREFNLLIDNYITGKGDVFSLDAAENLCHYFKKLMILSNEYRHAHECGKVNINKKDKSEAQQNYLVPTNHDSTQQKRVFYSSADDHNPDSLDASEKWLDPGSNSFPLSNSSTCKDIEGRNQEKLVSHNREDSKASSITTKGIPLKETEIANSLLRKHQNIEHSKKIMAAVVIQSHWRGYVVHRQIHLSTRLHTAATETLPNSCIKNKAIFKKEKRENIVNIQEQREKAATLIQAFWKGFILRKKLTTALEAIKNEESEEEYEEIDLEDFTFDEAALEKEWLALDSTRFPSKTLLLSNQLHWPKISEHLQYDDTSFNLPSHPAEAWLCNNKENAFSSEHTQYNSRSENRTLSQIPEAKTSRKSFLKSEKEEKISEEWGFKDISTAQQMLKRAQKMKSKKLKKKLDPTLRLALFKNSENKVSATKSPKKSQTRRDGYFE</sequence>
<dbReference type="Pfam" id="PF00612">
    <property type="entry name" value="IQ"/>
    <property type="match status" value="2"/>
</dbReference>
<dbReference type="Pfam" id="PF12799">
    <property type="entry name" value="LRR_4"/>
    <property type="match status" value="1"/>
</dbReference>
<feature type="compositionally biased region" description="Basic and acidic residues" evidence="4">
    <location>
        <begin position="18"/>
        <end position="37"/>
    </location>
</feature>
<feature type="region of interest" description="Disordered" evidence="4">
    <location>
        <begin position="18"/>
        <end position="46"/>
    </location>
</feature>
<keyword evidence="2" id="KW-0677">Repeat</keyword>
<gene>
    <name evidence="6" type="primary">LRRIQ1</name>
</gene>
<dbReference type="PROSITE" id="PS51450">
    <property type="entry name" value="LRR"/>
    <property type="match status" value="6"/>
</dbReference>
<dbReference type="PANTHER" id="PTHR46652">
    <property type="entry name" value="LEUCINE-RICH REPEAT AND IQ DOMAIN-CONTAINING PROTEIN 1-RELATED"/>
    <property type="match status" value="1"/>
</dbReference>
<dbReference type="InterPro" id="IPR000048">
    <property type="entry name" value="IQ_motif_EF-hand-BS"/>
</dbReference>
<dbReference type="FunFam" id="3.80.10.10:FF:001142">
    <property type="entry name" value="Leucine-rich repeats and IQ motif containing 1"/>
    <property type="match status" value="1"/>
</dbReference>
<dbReference type="Gene3D" id="1.20.5.190">
    <property type="match status" value="1"/>
</dbReference>
<feature type="compositionally biased region" description="Basic and acidic residues" evidence="4">
    <location>
        <begin position="120"/>
        <end position="130"/>
    </location>
</feature>
<dbReference type="Proteomes" id="UP000189704">
    <property type="component" value="Unplaced"/>
</dbReference>
<dbReference type="RefSeq" id="XP_008056997.1">
    <property type="nucleotide sequence ID" value="XM_008058806.1"/>
</dbReference>
<dbReference type="SMART" id="SM00365">
    <property type="entry name" value="LRR_SD22"/>
    <property type="match status" value="5"/>
</dbReference>
<keyword evidence="5" id="KW-1185">Reference proteome</keyword>
<keyword evidence="3" id="KW-0175">Coiled coil</keyword>
<dbReference type="InterPro" id="IPR050836">
    <property type="entry name" value="SDS22/Internalin_LRR"/>
</dbReference>
<evidence type="ECO:0000256" key="1">
    <source>
        <dbReference type="ARBA" id="ARBA00022614"/>
    </source>
</evidence>
<dbReference type="CTD" id="84125"/>
<keyword evidence="1" id="KW-0433">Leucine-rich repeat</keyword>
<feature type="non-terminal residue" evidence="6">
    <location>
        <position position="1537"/>
    </location>
</feature>
<proteinExistence type="predicted"/>